<dbReference type="PANTHER" id="PTHR47746:SF88">
    <property type="entry name" value="RNA-DIRECTED DNA POLYMERASE (REVERSE TRANSCRIPTASE)-RELATED FAMILY PROTEIN-RELATED"/>
    <property type="match status" value="1"/>
</dbReference>
<sequence length="261" mass="30525">MTIGKGKKIGLWNCAWVQGRSPRDIAPSIFKISRRKDIMLDEAPTNNTWISDIVLQHPSFSANHFVEFIQLWTVVQQFTESKQYSASSTYHAQFLGAIATNFNELICWLAIRNRIWTADRLSARGWPHNHVCRLCRRTPEIGNHLFIECRFTRRIWMQLAAWVATLALHPTNWELADSVQTWWSTMAMTIGLSCQGLRSLIMLTFWEIWKERNARIFEHIKMPSFIHMCSTRKTTRLADHVRSVMMITCKCNWQTDPVWGV</sequence>
<gene>
    <name evidence="2" type="ORF">PVAP13_7NG341424</name>
</gene>
<dbReference type="AlphaFoldDB" id="A0A8T0Q0G4"/>
<organism evidence="2 3">
    <name type="scientific">Panicum virgatum</name>
    <name type="common">Blackwell switchgrass</name>
    <dbReference type="NCBI Taxonomy" id="38727"/>
    <lineage>
        <taxon>Eukaryota</taxon>
        <taxon>Viridiplantae</taxon>
        <taxon>Streptophyta</taxon>
        <taxon>Embryophyta</taxon>
        <taxon>Tracheophyta</taxon>
        <taxon>Spermatophyta</taxon>
        <taxon>Magnoliopsida</taxon>
        <taxon>Liliopsida</taxon>
        <taxon>Poales</taxon>
        <taxon>Poaceae</taxon>
        <taxon>PACMAD clade</taxon>
        <taxon>Panicoideae</taxon>
        <taxon>Panicodae</taxon>
        <taxon>Paniceae</taxon>
        <taxon>Panicinae</taxon>
        <taxon>Panicum</taxon>
        <taxon>Panicum sect. Hiantes</taxon>
    </lineage>
</organism>
<name>A0A8T0Q0G4_PANVG</name>
<feature type="domain" description="Reverse transcriptase zinc-binding" evidence="1">
    <location>
        <begin position="105"/>
        <end position="156"/>
    </location>
</feature>
<dbReference type="EMBL" id="CM029050">
    <property type="protein sequence ID" value="KAG2567653.1"/>
    <property type="molecule type" value="Genomic_DNA"/>
</dbReference>
<protein>
    <recommendedName>
        <fullName evidence="1">Reverse transcriptase zinc-binding domain-containing protein</fullName>
    </recommendedName>
</protein>
<reference evidence="2" key="1">
    <citation type="submission" date="2020-05" db="EMBL/GenBank/DDBJ databases">
        <title>WGS assembly of Panicum virgatum.</title>
        <authorList>
            <person name="Lovell J.T."/>
            <person name="Jenkins J."/>
            <person name="Shu S."/>
            <person name="Juenger T.E."/>
            <person name="Schmutz J."/>
        </authorList>
    </citation>
    <scope>NUCLEOTIDE SEQUENCE</scope>
    <source>
        <strain evidence="2">AP13</strain>
    </source>
</reference>
<comment type="caution">
    <text evidence="2">The sequence shown here is derived from an EMBL/GenBank/DDBJ whole genome shotgun (WGS) entry which is preliminary data.</text>
</comment>
<dbReference type="InterPro" id="IPR026960">
    <property type="entry name" value="RVT-Znf"/>
</dbReference>
<dbReference type="Proteomes" id="UP000823388">
    <property type="component" value="Chromosome 7N"/>
</dbReference>
<accession>A0A8T0Q0G4</accession>
<evidence type="ECO:0000259" key="1">
    <source>
        <dbReference type="Pfam" id="PF13966"/>
    </source>
</evidence>
<dbReference type="PANTHER" id="PTHR47746">
    <property type="entry name" value="ZF-RVT DOMAIN-CONTAINING PROTEIN"/>
    <property type="match status" value="1"/>
</dbReference>
<proteinExistence type="predicted"/>
<keyword evidence="3" id="KW-1185">Reference proteome</keyword>
<evidence type="ECO:0000313" key="3">
    <source>
        <dbReference type="Proteomes" id="UP000823388"/>
    </source>
</evidence>
<evidence type="ECO:0000313" key="2">
    <source>
        <dbReference type="EMBL" id="KAG2567653.1"/>
    </source>
</evidence>
<dbReference type="Pfam" id="PF13966">
    <property type="entry name" value="zf-RVT"/>
    <property type="match status" value="1"/>
</dbReference>